<dbReference type="Proteomes" id="UP000017836">
    <property type="component" value="Unassembled WGS sequence"/>
</dbReference>
<dbReference type="Gramene" id="ERN09684">
    <property type="protein sequence ID" value="ERN09684"/>
    <property type="gene ID" value="AMTR_s00029p00213380"/>
</dbReference>
<proteinExistence type="predicted"/>
<accession>W1PPI3</accession>
<organism evidence="2 3">
    <name type="scientific">Amborella trichopoda</name>
    <dbReference type="NCBI Taxonomy" id="13333"/>
    <lineage>
        <taxon>Eukaryota</taxon>
        <taxon>Viridiplantae</taxon>
        <taxon>Streptophyta</taxon>
        <taxon>Embryophyta</taxon>
        <taxon>Tracheophyta</taxon>
        <taxon>Spermatophyta</taxon>
        <taxon>Magnoliopsida</taxon>
        <taxon>Amborellales</taxon>
        <taxon>Amborellaceae</taxon>
        <taxon>Amborella</taxon>
    </lineage>
</organism>
<dbReference type="OrthoDB" id="1938526at2759"/>
<evidence type="ECO:0008006" key="4">
    <source>
        <dbReference type="Google" id="ProtNLM"/>
    </source>
</evidence>
<dbReference type="PANTHER" id="PTHR46872:SF10">
    <property type="entry name" value="MYB-LIKE DOMAIN-CONTAINING PROTEIN"/>
    <property type="match status" value="1"/>
</dbReference>
<reference evidence="3" key="1">
    <citation type="journal article" date="2013" name="Science">
        <title>The Amborella genome and the evolution of flowering plants.</title>
        <authorList>
            <consortium name="Amborella Genome Project"/>
        </authorList>
    </citation>
    <scope>NUCLEOTIDE SEQUENCE [LARGE SCALE GENOMIC DNA]</scope>
</reference>
<gene>
    <name evidence="2" type="ORF">AMTR_s00029p00213380</name>
</gene>
<evidence type="ECO:0000313" key="2">
    <source>
        <dbReference type="EMBL" id="ERN09684.1"/>
    </source>
</evidence>
<dbReference type="PANTHER" id="PTHR46872">
    <property type="entry name" value="DNA BINDING PROTEIN"/>
    <property type="match status" value="1"/>
</dbReference>
<evidence type="ECO:0000256" key="1">
    <source>
        <dbReference type="SAM" id="MobiDB-lite"/>
    </source>
</evidence>
<feature type="compositionally biased region" description="Polar residues" evidence="1">
    <location>
        <begin position="153"/>
        <end position="168"/>
    </location>
</feature>
<feature type="compositionally biased region" description="Polar residues" evidence="1">
    <location>
        <begin position="94"/>
        <end position="113"/>
    </location>
</feature>
<feature type="region of interest" description="Disordered" evidence="1">
    <location>
        <begin position="93"/>
        <end position="113"/>
    </location>
</feature>
<dbReference type="OMA" id="INCESLM"/>
<feature type="compositionally biased region" description="Polar residues" evidence="1">
    <location>
        <begin position="241"/>
        <end position="270"/>
    </location>
</feature>
<name>W1PPI3_AMBTC</name>
<evidence type="ECO:0000313" key="3">
    <source>
        <dbReference type="Proteomes" id="UP000017836"/>
    </source>
</evidence>
<dbReference type="eggNOG" id="ENOG502QVAG">
    <property type="taxonomic scope" value="Eukaryota"/>
</dbReference>
<dbReference type="STRING" id="13333.W1PPI3"/>
<feature type="region of interest" description="Disordered" evidence="1">
    <location>
        <begin position="229"/>
        <end position="270"/>
    </location>
</feature>
<dbReference type="EMBL" id="KI392980">
    <property type="protein sequence ID" value="ERN09684.1"/>
    <property type="molecule type" value="Genomic_DNA"/>
</dbReference>
<protein>
    <recommendedName>
        <fullName evidence="4">ELM2 domain-containing protein</fullName>
    </recommendedName>
</protein>
<dbReference type="HOGENOM" id="CLU_559428_0_0_1"/>
<dbReference type="KEGG" id="atr:18437841"/>
<dbReference type="AlphaFoldDB" id="W1PPI3"/>
<feature type="region of interest" description="Disordered" evidence="1">
    <location>
        <begin position="142"/>
        <end position="168"/>
    </location>
</feature>
<sequence>MAGWSIWDHGAVPVSGKRFRGPIQEHRENPETRINFTGLFNHILHSCSERQRPPISGFHGNESFPSQNGYVNTIYEIESGVLGHLTPDIGNPFPFSSETKHGSSSNAGALNPFSSERKLESPLDNYLSNPCSSEINCESLMKTRSSGRKREAQLSSDSPNPFSSERNQESTLNLIHWLRKVAENPCDPSSDQKQGWYGELLAQNLRAREALFLNIQNASCVEEYPYQKKAAKSSRRAIPPSTRSQRDYLSQPSSLLSSTKPDQPNQSVQRSQRLMTYLKINSDKPRKRVPVDPFFQADVPEWTEPSRKRARSTNEQNTLDDSRWLGTRVWPIEGLNLTIDQGLIGKGRPDRCSCTQPGSVQCARVHVAESRQRLRSELGPAFDKWGFNDMGEEVAMNWTLKDEQSFTSLVRLNPISKKKRFWMPLVMRFYDKTKESLVSYYFNVFVLRRMSFQTRMAYGKVDSDDDEGGVRDLQRAILSESYVQRGVP</sequence>
<keyword evidence="3" id="KW-1185">Reference proteome</keyword>